<dbReference type="PANTHER" id="PTHR35317:SF28">
    <property type="entry name" value="ZINC FINGER, CCHC-TYPE, RIBONUCLEASE H-LIKE DOMAIN, GAG-PRE-INTEGRASE DOMAIN PROTEIN-RELATED"/>
    <property type="match status" value="1"/>
</dbReference>
<dbReference type="Pfam" id="PF14223">
    <property type="entry name" value="Retrotran_gag_2"/>
    <property type="match status" value="1"/>
</dbReference>
<organism evidence="2 3">
    <name type="scientific">Cajanus cajan</name>
    <name type="common">Pigeon pea</name>
    <name type="synonym">Cajanus indicus</name>
    <dbReference type="NCBI Taxonomy" id="3821"/>
    <lineage>
        <taxon>Eukaryota</taxon>
        <taxon>Viridiplantae</taxon>
        <taxon>Streptophyta</taxon>
        <taxon>Embryophyta</taxon>
        <taxon>Tracheophyta</taxon>
        <taxon>Spermatophyta</taxon>
        <taxon>Magnoliopsida</taxon>
        <taxon>eudicotyledons</taxon>
        <taxon>Gunneridae</taxon>
        <taxon>Pentapetalae</taxon>
        <taxon>rosids</taxon>
        <taxon>fabids</taxon>
        <taxon>Fabales</taxon>
        <taxon>Fabaceae</taxon>
        <taxon>Papilionoideae</taxon>
        <taxon>50 kb inversion clade</taxon>
        <taxon>NPAAA clade</taxon>
        <taxon>indigoferoid/millettioid clade</taxon>
        <taxon>Phaseoleae</taxon>
        <taxon>Cajanus</taxon>
    </lineage>
</organism>
<dbReference type="Gramene" id="C.cajan_38947.t">
    <property type="protein sequence ID" value="C.cajan_38947.t.cds1"/>
    <property type="gene ID" value="C.cajan_38947"/>
</dbReference>
<gene>
    <name evidence="2" type="ORF">KK1_038469</name>
</gene>
<accession>A0A151RCL3</accession>
<reference evidence="2" key="1">
    <citation type="journal article" date="2012" name="Nat. Biotechnol.">
        <title>Draft genome sequence of pigeonpea (Cajanus cajan), an orphan legume crop of resource-poor farmers.</title>
        <authorList>
            <person name="Varshney R.K."/>
            <person name="Chen W."/>
            <person name="Li Y."/>
            <person name="Bharti A.K."/>
            <person name="Saxena R.K."/>
            <person name="Schlueter J.A."/>
            <person name="Donoghue M.T."/>
            <person name="Azam S."/>
            <person name="Fan G."/>
            <person name="Whaley A.M."/>
            <person name="Farmer A.D."/>
            <person name="Sheridan J."/>
            <person name="Iwata A."/>
            <person name="Tuteja R."/>
            <person name="Penmetsa R.V."/>
            <person name="Wu W."/>
            <person name="Upadhyaya H.D."/>
            <person name="Yang S.P."/>
            <person name="Shah T."/>
            <person name="Saxena K.B."/>
            <person name="Michael T."/>
            <person name="McCombie W.R."/>
            <person name="Yang B."/>
            <person name="Zhang G."/>
            <person name="Yang H."/>
            <person name="Wang J."/>
            <person name="Spillane C."/>
            <person name="Cook D.R."/>
            <person name="May G.D."/>
            <person name="Xu X."/>
            <person name="Jackson S.A."/>
        </authorList>
    </citation>
    <scope>NUCLEOTIDE SEQUENCE [LARGE SCALE GENOMIC DNA]</scope>
</reference>
<dbReference type="OMA" id="MFLVVED"/>
<keyword evidence="1" id="KW-0175">Coiled coil</keyword>
<evidence type="ECO:0000313" key="2">
    <source>
        <dbReference type="EMBL" id="KYP40213.1"/>
    </source>
</evidence>
<dbReference type="PANTHER" id="PTHR35317">
    <property type="entry name" value="OS04G0629600 PROTEIN"/>
    <property type="match status" value="1"/>
</dbReference>
<sequence>MASVTNYLPLPRLTKATNYDNWSVQMKALLGSQDAWEVVQEGFEEPKTTTGYSAAQHKMLKETRSKDKAALYLLYRAVDESGFEKIARASTSKEAWDILAKVYRGADKVKQVCLQTLRGELENMKMKESEGVSDYIIRFQTMVNQLNQNGETLTDVRVVEKILRSLTDSFENVICAIEESKDLTMITVDELAESLEAHEQRKKKKEEEILEQALQIKASIKDEKALYSQNI</sequence>
<dbReference type="AlphaFoldDB" id="A0A151RCL3"/>
<evidence type="ECO:0000313" key="3">
    <source>
        <dbReference type="Proteomes" id="UP000075243"/>
    </source>
</evidence>
<name>A0A151RCL3_CAJCA</name>
<proteinExistence type="predicted"/>
<dbReference type="EMBL" id="KQ483851">
    <property type="protein sequence ID" value="KYP40213.1"/>
    <property type="molecule type" value="Genomic_DNA"/>
</dbReference>
<dbReference type="Proteomes" id="UP000075243">
    <property type="component" value="Unassembled WGS sequence"/>
</dbReference>
<keyword evidence="3" id="KW-1185">Reference proteome</keyword>
<feature type="coiled-coil region" evidence="1">
    <location>
        <begin position="188"/>
        <end position="223"/>
    </location>
</feature>
<protein>
    <submittedName>
        <fullName evidence="2">Uncharacterized protein</fullName>
    </submittedName>
</protein>
<evidence type="ECO:0000256" key="1">
    <source>
        <dbReference type="SAM" id="Coils"/>
    </source>
</evidence>